<protein>
    <submittedName>
        <fullName evidence="2">Acetyltransferase</fullName>
    </submittedName>
</protein>
<dbReference type="EMBL" id="BMFU01000002">
    <property type="protein sequence ID" value="GGH50365.1"/>
    <property type="molecule type" value="Genomic_DNA"/>
</dbReference>
<dbReference type="CDD" id="cd04301">
    <property type="entry name" value="NAT_SF"/>
    <property type="match status" value="1"/>
</dbReference>
<dbReference type="InterPro" id="IPR016181">
    <property type="entry name" value="Acyl_CoA_acyltransferase"/>
</dbReference>
<evidence type="ECO:0000313" key="2">
    <source>
        <dbReference type="EMBL" id="GGH50365.1"/>
    </source>
</evidence>
<proteinExistence type="predicted"/>
<dbReference type="PROSITE" id="PS51186">
    <property type="entry name" value="GNAT"/>
    <property type="match status" value="1"/>
</dbReference>
<dbReference type="SUPFAM" id="SSF55729">
    <property type="entry name" value="Acyl-CoA N-acyltransferases (Nat)"/>
    <property type="match status" value="1"/>
</dbReference>
<organism evidence="2 3">
    <name type="scientific">Paenibacillus silvae</name>
    <dbReference type="NCBI Taxonomy" id="1325358"/>
    <lineage>
        <taxon>Bacteria</taxon>
        <taxon>Bacillati</taxon>
        <taxon>Bacillota</taxon>
        <taxon>Bacilli</taxon>
        <taxon>Bacillales</taxon>
        <taxon>Paenibacillaceae</taxon>
        <taxon>Paenibacillus</taxon>
    </lineage>
</organism>
<evidence type="ECO:0000259" key="1">
    <source>
        <dbReference type="PROSITE" id="PS51186"/>
    </source>
</evidence>
<sequence>MDIYFRESVVEDAPTLLRIQKAAFKDDLLKYEDFDTNPACESIELLEYNIMNFHHLTIEKNCNQIIGAIDIRRNKERIHINKIFIDQEIQNKGIGTYAMQHIESLFTDVSLWTLYTPSLSFRNHHLYEKLGYKKVKEIQVNDKLVLFKYDKTTH</sequence>
<comment type="caution">
    <text evidence="2">The sequence shown here is derived from an EMBL/GenBank/DDBJ whole genome shotgun (WGS) entry which is preliminary data.</text>
</comment>
<dbReference type="RefSeq" id="WP_188591921.1">
    <property type="nucleotide sequence ID" value="NZ_BMFU01000002.1"/>
</dbReference>
<dbReference type="Gene3D" id="3.40.630.30">
    <property type="match status" value="1"/>
</dbReference>
<gene>
    <name evidence="2" type="ORF">GCM10008014_15440</name>
</gene>
<evidence type="ECO:0000313" key="3">
    <source>
        <dbReference type="Proteomes" id="UP000652153"/>
    </source>
</evidence>
<dbReference type="InterPro" id="IPR000182">
    <property type="entry name" value="GNAT_dom"/>
</dbReference>
<feature type="domain" description="N-acetyltransferase" evidence="1">
    <location>
        <begin position="3"/>
        <end position="151"/>
    </location>
</feature>
<dbReference type="Pfam" id="PF13673">
    <property type="entry name" value="Acetyltransf_10"/>
    <property type="match status" value="1"/>
</dbReference>
<reference evidence="3" key="1">
    <citation type="journal article" date="2019" name="Int. J. Syst. Evol. Microbiol.">
        <title>The Global Catalogue of Microorganisms (GCM) 10K type strain sequencing project: providing services to taxonomists for standard genome sequencing and annotation.</title>
        <authorList>
            <consortium name="The Broad Institute Genomics Platform"/>
            <consortium name="The Broad Institute Genome Sequencing Center for Infectious Disease"/>
            <person name="Wu L."/>
            <person name="Ma J."/>
        </authorList>
    </citation>
    <scope>NUCLEOTIDE SEQUENCE [LARGE SCALE GENOMIC DNA]</scope>
    <source>
        <strain evidence="3">CGMCC 1.12770</strain>
    </source>
</reference>
<keyword evidence="3" id="KW-1185">Reference proteome</keyword>
<accession>A0ABQ1Z5F8</accession>
<dbReference type="Proteomes" id="UP000652153">
    <property type="component" value="Unassembled WGS sequence"/>
</dbReference>
<name>A0ABQ1Z5F8_9BACL</name>